<dbReference type="InterPro" id="IPR052762">
    <property type="entry name" value="PCW_deacetylase/CE"/>
</dbReference>
<dbReference type="InterPro" id="IPR040794">
    <property type="entry name" value="CE2_N"/>
</dbReference>
<dbReference type="EMBL" id="JAATJB010000006">
    <property type="protein sequence ID" value="NJB98049.1"/>
    <property type="molecule type" value="Genomic_DNA"/>
</dbReference>
<dbReference type="PANTHER" id="PTHR37834:SF2">
    <property type="entry name" value="ESTERASE, SGNH HYDROLASE-TYPE"/>
    <property type="match status" value="1"/>
</dbReference>
<dbReference type="GO" id="GO:0016788">
    <property type="term" value="F:hydrolase activity, acting on ester bonds"/>
    <property type="evidence" value="ECO:0007669"/>
    <property type="project" value="UniProtKB-ARBA"/>
</dbReference>
<accession>A0A7X5XZ57</accession>
<name>A0A7X5XZ57_9SPHN</name>
<dbReference type="InterPro" id="IPR036514">
    <property type="entry name" value="SGNH_hydro_sf"/>
</dbReference>
<dbReference type="RefSeq" id="WP_125975814.1">
    <property type="nucleotide sequence ID" value="NZ_BAAADY010000007.1"/>
</dbReference>
<dbReference type="AlphaFoldDB" id="A0A7X5XZ57"/>
<reference evidence="2 3" key="1">
    <citation type="submission" date="2020-03" db="EMBL/GenBank/DDBJ databases">
        <title>Genomic Encyclopedia of Type Strains, Phase IV (KMG-IV): sequencing the most valuable type-strain genomes for metagenomic binning, comparative biology and taxonomic classification.</title>
        <authorList>
            <person name="Goeker M."/>
        </authorList>
    </citation>
    <scope>NUCLEOTIDE SEQUENCE [LARGE SCALE GENOMIC DNA]</scope>
    <source>
        <strain evidence="2 3">DSM 7225</strain>
    </source>
</reference>
<sequence>MLRLLILSAALAMAGDVRPPQRVRIAPPASEALEDLPIHVGGRVEATATGYRHQWPGVYFEAAFRGRRVVLRFDDAINEWRASIDGGPPVTIDRPGKTDATIDGLSPGAHHIRLDKVTESAAPARFGGFLVGPGSSLPAPQPRRRQIEFIGDSSMAGYAARADRIDCTEAQVRATTDTPDAFAALAAQHFGADYQVNAISGRGLIRNFGGTAPQGTMEQLWPRRLPAEPALYRDPHWQPQIVMLKLQADFAGFRPDARWPTLDALVADYAKHYGQFLARLQGRYPRAVFLLWWFDTSGAPPEQLAMLRAAETQIGTAARTAGARDILFLPFPTAEFRATACHGHYGLAEQRRIADWLVRTIDAHPAFWDGR</sequence>
<dbReference type="Pfam" id="PF17996">
    <property type="entry name" value="CE2_N"/>
    <property type="match status" value="1"/>
</dbReference>
<evidence type="ECO:0000313" key="3">
    <source>
        <dbReference type="Proteomes" id="UP000531251"/>
    </source>
</evidence>
<proteinExistence type="predicted"/>
<keyword evidence="3" id="KW-1185">Reference proteome</keyword>
<gene>
    <name evidence="2" type="ORF">GGR89_002376</name>
</gene>
<comment type="caution">
    <text evidence="2">The sequence shown here is derived from an EMBL/GenBank/DDBJ whole genome shotgun (WGS) entry which is preliminary data.</text>
</comment>
<dbReference type="SUPFAM" id="SSF52266">
    <property type="entry name" value="SGNH hydrolase"/>
    <property type="match status" value="1"/>
</dbReference>
<dbReference type="Proteomes" id="UP000531251">
    <property type="component" value="Unassembled WGS sequence"/>
</dbReference>
<dbReference type="PANTHER" id="PTHR37834">
    <property type="entry name" value="GDSL-LIKE LIPASE/ACYLHYDROLASE DOMAIN PROTEIN (AFU_ORTHOLOGUE AFUA_2G00620)"/>
    <property type="match status" value="1"/>
</dbReference>
<organism evidence="2 3">
    <name type="scientific">Sphingomonas trueperi</name>
    <dbReference type="NCBI Taxonomy" id="53317"/>
    <lineage>
        <taxon>Bacteria</taxon>
        <taxon>Pseudomonadati</taxon>
        <taxon>Pseudomonadota</taxon>
        <taxon>Alphaproteobacteria</taxon>
        <taxon>Sphingomonadales</taxon>
        <taxon>Sphingomonadaceae</taxon>
        <taxon>Sphingomonas</taxon>
    </lineage>
</organism>
<feature type="domain" description="Carbohydrate esterase 2 N-terminal" evidence="1">
    <location>
        <begin position="41"/>
        <end position="140"/>
    </location>
</feature>
<evidence type="ECO:0000313" key="2">
    <source>
        <dbReference type="EMBL" id="NJB98049.1"/>
    </source>
</evidence>
<dbReference type="Gene3D" id="3.40.50.1110">
    <property type="entry name" value="SGNH hydrolase"/>
    <property type="match status" value="1"/>
</dbReference>
<protein>
    <recommendedName>
        <fullName evidence="1">Carbohydrate esterase 2 N-terminal domain-containing protein</fullName>
    </recommendedName>
</protein>
<dbReference type="Gene3D" id="2.60.120.260">
    <property type="entry name" value="Galactose-binding domain-like"/>
    <property type="match status" value="1"/>
</dbReference>
<evidence type="ECO:0000259" key="1">
    <source>
        <dbReference type="Pfam" id="PF17996"/>
    </source>
</evidence>